<evidence type="ECO:0000256" key="14">
    <source>
        <dbReference type="PIRSR" id="PIRSR006621-2"/>
    </source>
</evidence>
<accession>A0A6J4KDB2</accession>
<dbReference type="NCBIfam" id="TIGR00737">
    <property type="entry name" value="nifR3_yhdG"/>
    <property type="match status" value="1"/>
</dbReference>
<comment type="similarity">
    <text evidence="12">Belongs to the dus family.</text>
</comment>
<evidence type="ECO:0000256" key="2">
    <source>
        <dbReference type="ARBA" id="ARBA00002790"/>
    </source>
</evidence>
<dbReference type="InterPro" id="IPR035587">
    <property type="entry name" value="DUS-like_FMN-bd"/>
</dbReference>
<evidence type="ECO:0000313" key="17">
    <source>
        <dbReference type="EMBL" id="CAA9302685.1"/>
    </source>
</evidence>
<keyword evidence="8" id="KW-0694">RNA-binding</keyword>
<feature type="binding site" evidence="14">
    <location>
        <position position="177"/>
    </location>
    <ligand>
        <name>FMN</name>
        <dbReference type="ChEBI" id="CHEBI:58210"/>
    </ligand>
</feature>
<feature type="domain" description="DUS-like FMN-binding" evidence="16">
    <location>
        <begin position="20"/>
        <end position="323"/>
    </location>
</feature>
<feature type="binding site" evidence="14">
    <location>
        <begin position="22"/>
        <end position="24"/>
    </location>
    <ligand>
        <name>FMN</name>
        <dbReference type="ChEBI" id="CHEBI:58210"/>
    </ligand>
</feature>
<proteinExistence type="inferred from homology"/>
<dbReference type="InterPro" id="IPR018517">
    <property type="entry name" value="tRNA_hU_synthase_CS"/>
</dbReference>
<evidence type="ECO:0000256" key="11">
    <source>
        <dbReference type="ARBA" id="ARBA00048802"/>
    </source>
</evidence>
<comment type="function">
    <text evidence="2 12">Catalyzes the synthesis of 5,6-dihydrouridine (D), a modified base found in the D-loop of most tRNAs, via the reduction of the C5-C6 double bond in target uridines.</text>
</comment>
<gene>
    <name evidence="17" type="ORF">AVDCRST_MAG07-988</name>
</gene>
<feature type="region of interest" description="Disordered" evidence="15">
    <location>
        <begin position="355"/>
        <end position="376"/>
    </location>
</feature>
<dbReference type="GO" id="GO:0000049">
    <property type="term" value="F:tRNA binding"/>
    <property type="evidence" value="ECO:0007669"/>
    <property type="project" value="UniProtKB-KW"/>
</dbReference>
<sequence length="376" mass="39752">MSAHAGLKIGPLQVDLPVVLAPMAGVTNAAFRSLCRSYGAGLYVSEMISARALLEVNETTSRKASFGPDERVRSIQLYATNPDVVGAAVRTLVEEDGVDHVDLNVGCPSPKVTRRGGGAALPAHPVLFGRLVRSAVRAAGAVPVTVKMRKGVDDDHLTYLEAGRRAQDEGVAAVALHARTAEQFYSGRADWAAIATLKSALTTVPVLGNGDIWTADDALRMMAETGCDGVVVGRGCLGRPWLFRDLAHAFSGVPVPPAPALGEVVTVMRRHARALVEARGDEGFAVRDFRRHTGWYLTGYPVGGAARKALAMASSLAELDALLDALDPTAELPPGSEALPRGHVQGPRHVVLPEHWLRDRDDPTPPDDAGAFHSGG</sequence>
<feature type="binding site" evidence="14">
    <location>
        <position position="76"/>
    </location>
    <ligand>
        <name>FMN</name>
        <dbReference type="ChEBI" id="CHEBI:58210"/>
    </ligand>
</feature>
<dbReference type="EMBL" id="CADCUB010000001">
    <property type="protein sequence ID" value="CAA9302685.1"/>
    <property type="molecule type" value="Genomic_DNA"/>
</dbReference>
<dbReference type="PANTHER" id="PTHR45846">
    <property type="entry name" value="TRNA-DIHYDROURIDINE(47) SYNTHASE [NAD(P)(+)]-LIKE"/>
    <property type="match status" value="1"/>
</dbReference>
<evidence type="ECO:0000256" key="15">
    <source>
        <dbReference type="SAM" id="MobiDB-lite"/>
    </source>
</evidence>
<dbReference type="InterPro" id="IPR013785">
    <property type="entry name" value="Aldolase_TIM"/>
</dbReference>
<dbReference type="InterPro" id="IPR024036">
    <property type="entry name" value="tRNA-dHydroUridine_Synthase_C"/>
</dbReference>
<keyword evidence="9 12" id="KW-0560">Oxidoreductase</keyword>
<dbReference type="Pfam" id="PF01207">
    <property type="entry name" value="Dus"/>
    <property type="match status" value="1"/>
</dbReference>
<keyword evidence="14" id="KW-0547">Nucleotide-binding</keyword>
<comment type="cofactor">
    <cofactor evidence="1 12 14">
        <name>FMN</name>
        <dbReference type="ChEBI" id="CHEBI:58210"/>
    </cofactor>
</comment>
<dbReference type="PANTHER" id="PTHR45846:SF1">
    <property type="entry name" value="TRNA-DIHYDROURIDINE(47) SYNTHASE [NAD(P)(+)]-LIKE"/>
    <property type="match status" value="1"/>
</dbReference>
<evidence type="ECO:0000256" key="10">
    <source>
        <dbReference type="ARBA" id="ARBA00048205"/>
    </source>
</evidence>
<dbReference type="InterPro" id="IPR004652">
    <property type="entry name" value="DusB-like"/>
</dbReference>
<protein>
    <recommendedName>
        <fullName evidence="12">tRNA-dihydrouridine synthase</fullName>
        <ecNumber evidence="12">1.3.1.-</ecNumber>
    </recommendedName>
</protein>
<dbReference type="CDD" id="cd02801">
    <property type="entry name" value="DUS_like_FMN"/>
    <property type="match status" value="1"/>
</dbReference>
<name>A0A6J4KDB2_9ACTN</name>
<evidence type="ECO:0000259" key="16">
    <source>
        <dbReference type="Pfam" id="PF01207"/>
    </source>
</evidence>
<evidence type="ECO:0000256" key="8">
    <source>
        <dbReference type="ARBA" id="ARBA00022884"/>
    </source>
</evidence>
<dbReference type="Gene3D" id="3.20.20.70">
    <property type="entry name" value="Aldolase class I"/>
    <property type="match status" value="1"/>
</dbReference>
<evidence type="ECO:0000256" key="1">
    <source>
        <dbReference type="ARBA" id="ARBA00001917"/>
    </source>
</evidence>
<keyword evidence="5 12" id="KW-0288">FMN</keyword>
<feature type="binding site" evidence="14">
    <location>
        <position position="147"/>
    </location>
    <ligand>
        <name>FMN</name>
        <dbReference type="ChEBI" id="CHEBI:58210"/>
    </ligand>
</feature>
<dbReference type="PROSITE" id="PS01136">
    <property type="entry name" value="UPF0034"/>
    <property type="match status" value="1"/>
</dbReference>
<keyword evidence="6 12" id="KW-0819">tRNA processing</keyword>
<feature type="binding site" evidence="14">
    <location>
        <begin position="233"/>
        <end position="234"/>
    </location>
    <ligand>
        <name>FMN</name>
        <dbReference type="ChEBI" id="CHEBI:58210"/>
    </ligand>
</feature>
<dbReference type="Gene3D" id="1.10.1200.80">
    <property type="entry name" value="Putative flavin oxidoreducatase, domain 2"/>
    <property type="match status" value="1"/>
</dbReference>
<organism evidence="17">
    <name type="scientific">uncultured Frankineae bacterium</name>
    <dbReference type="NCBI Taxonomy" id="437475"/>
    <lineage>
        <taxon>Bacteria</taxon>
        <taxon>Bacillati</taxon>
        <taxon>Actinomycetota</taxon>
        <taxon>Actinomycetes</taxon>
        <taxon>Frankiales</taxon>
        <taxon>environmental samples</taxon>
    </lineage>
</organism>
<evidence type="ECO:0000256" key="7">
    <source>
        <dbReference type="ARBA" id="ARBA00022857"/>
    </source>
</evidence>
<dbReference type="PIRSF" id="PIRSF006621">
    <property type="entry name" value="Dus"/>
    <property type="match status" value="1"/>
</dbReference>
<dbReference type="EC" id="1.3.1.-" evidence="12"/>
<evidence type="ECO:0000256" key="3">
    <source>
        <dbReference type="ARBA" id="ARBA00022555"/>
    </source>
</evidence>
<keyword evidence="3" id="KW-0820">tRNA-binding</keyword>
<keyword evidence="7" id="KW-0521">NADP</keyword>
<feature type="active site" description="Proton donor" evidence="13">
    <location>
        <position position="107"/>
    </location>
</feature>
<dbReference type="GO" id="GO:0017150">
    <property type="term" value="F:tRNA dihydrouridine synthase activity"/>
    <property type="evidence" value="ECO:0007669"/>
    <property type="project" value="InterPro"/>
</dbReference>
<keyword evidence="4 12" id="KW-0285">Flavoprotein</keyword>
<dbReference type="AlphaFoldDB" id="A0A6J4KDB2"/>
<dbReference type="InterPro" id="IPR001269">
    <property type="entry name" value="DUS_fam"/>
</dbReference>
<evidence type="ECO:0000256" key="5">
    <source>
        <dbReference type="ARBA" id="ARBA00022643"/>
    </source>
</evidence>
<reference evidence="17" key="1">
    <citation type="submission" date="2020-02" db="EMBL/GenBank/DDBJ databases">
        <authorList>
            <person name="Meier V. D."/>
        </authorList>
    </citation>
    <scope>NUCLEOTIDE SEQUENCE</scope>
    <source>
        <strain evidence="17">AVDCRST_MAG07</strain>
    </source>
</reference>
<evidence type="ECO:0000256" key="13">
    <source>
        <dbReference type="PIRSR" id="PIRSR006621-1"/>
    </source>
</evidence>
<evidence type="ECO:0000256" key="4">
    <source>
        <dbReference type="ARBA" id="ARBA00022630"/>
    </source>
</evidence>
<dbReference type="SUPFAM" id="SSF51395">
    <property type="entry name" value="FMN-linked oxidoreductases"/>
    <property type="match status" value="1"/>
</dbReference>
<evidence type="ECO:0000256" key="12">
    <source>
        <dbReference type="PIRNR" id="PIRNR006621"/>
    </source>
</evidence>
<evidence type="ECO:0000256" key="6">
    <source>
        <dbReference type="ARBA" id="ARBA00022694"/>
    </source>
</evidence>
<comment type="catalytic activity">
    <reaction evidence="10">
        <text>a 5,6-dihydrouridine in tRNA + NADP(+) = a uridine in tRNA + NADPH + H(+)</text>
        <dbReference type="Rhea" id="RHEA:23624"/>
        <dbReference type="Rhea" id="RHEA-COMP:13339"/>
        <dbReference type="Rhea" id="RHEA-COMP:13887"/>
        <dbReference type="ChEBI" id="CHEBI:15378"/>
        <dbReference type="ChEBI" id="CHEBI:57783"/>
        <dbReference type="ChEBI" id="CHEBI:58349"/>
        <dbReference type="ChEBI" id="CHEBI:65315"/>
        <dbReference type="ChEBI" id="CHEBI:74443"/>
    </reaction>
</comment>
<evidence type="ECO:0000256" key="9">
    <source>
        <dbReference type="ARBA" id="ARBA00023002"/>
    </source>
</evidence>
<dbReference type="GO" id="GO:0050660">
    <property type="term" value="F:flavin adenine dinucleotide binding"/>
    <property type="evidence" value="ECO:0007669"/>
    <property type="project" value="InterPro"/>
</dbReference>
<comment type="catalytic activity">
    <reaction evidence="11">
        <text>a 5,6-dihydrouridine in tRNA + NAD(+) = a uridine in tRNA + NADH + H(+)</text>
        <dbReference type="Rhea" id="RHEA:54452"/>
        <dbReference type="Rhea" id="RHEA-COMP:13339"/>
        <dbReference type="Rhea" id="RHEA-COMP:13887"/>
        <dbReference type="ChEBI" id="CHEBI:15378"/>
        <dbReference type="ChEBI" id="CHEBI:57540"/>
        <dbReference type="ChEBI" id="CHEBI:57945"/>
        <dbReference type="ChEBI" id="CHEBI:65315"/>
        <dbReference type="ChEBI" id="CHEBI:74443"/>
    </reaction>
</comment>